<dbReference type="Gene3D" id="2.60.40.420">
    <property type="entry name" value="Cupredoxins - blue copper proteins"/>
    <property type="match status" value="1"/>
</dbReference>
<dbReference type="GO" id="GO:0005507">
    <property type="term" value="F:copper ion binding"/>
    <property type="evidence" value="ECO:0007669"/>
    <property type="project" value="InterPro"/>
</dbReference>
<organism evidence="5 6">
    <name type="scientific">Dentiscutata erythropus</name>
    <dbReference type="NCBI Taxonomy" id="1348616"/>
    <lineage>
        <taxon>Eukaryota</taxon>
        <taxon>Fungi</taxon>
        <taxon>Fungi incertae sedis</taxon>
        <taxon>Mucoromycota</taxon>
        <taxon>Glomeromycotina</taxon>
        <taxon>Glomeromycetes</taxon>
        <taxon>Diversisporales</taxon>
        <taxon>Gigasporaceae</taxon>
        <taxon>Dentiscutata</taxon>
    </lineage>
</organism>
<dbReference type="SUPFAM" id="SSF49503">
    <property type="entry name" value="Cupredoxins"/>
    <property type="match status" value="1"/>
</dbReference>
<comment type="caution">
    <text evidence="5">The sequence shown here is derived from an EMBL/GenBank/DDBJ whole genome shotgun (WGS) entry which is preliminary data.</text>
</comment>
<name>A0A9N9HAL1_9GLOM</name>
<feature type="compositionally biased region" description="Low complexity" evidence="3">
    <location>
        <begin position="103"/>
        <end position="117"/>
    </location>
</feature>
<evidence type="ECO:0000256" key="1">
    <source>
        <dbReference type="ARBA" id="ARBA00022723"/>
    </source>
</evidence>
<gene>
    <name evidence="5" type="ORF">DERYTH_LOCUS11172</name>
</gene>
<keyword evidence="6" id="KW-1185">Reference proteome</keyword>
<dbReference type="EMBL" id="CAJVPY010006807">
    <property type="protein sequence ID" value="CAG8669727.1"/>
    <property type="molecule type" value="Genomic_DNA"/>
</dbReference>
<evidence type="ECO:0000256" key="3">
    <source>
        <dbReference type="SAM" id="MobiDB-lite"/>
    </source>
</evidence>
<dbReference type="AlphaFoldDB" id="A0A9N9HAL1"/>
<feature type="domain" description="Blue (type 1) copper" evidence="4">
    <location>
        <begin position="5"/>
        <end position="95"/>
    </location>
</feature>
<keyword evidence="1" id="KW-0479">Metal-binding</keyword>
<evidence type="ECO:0000313" key="5">
    <source>
        <dbReference type="EMBL" id="CAG8669727.1"/>
    </source>
</evidence>
<feature type="region of interest" description="Disordered" evidence="3">
    <location>
        <begin position="103"/>
        <end position="155"/>
    </location>
</feature>
<dbReference type="Proteomes" id="UP000789405">
    <property type="component" value="Unassembled WGS sequence"/>
</dbReference>
<accession>A0A9N9HAL1</accession>
<sequence>MVGGSGLTFTPQNTTAAPGDTITFMWAGTTPHSVIQSDAPAGNCNKSATLAPYYPVNSVAGFNVTYTVNATPPVIWYFCGVPGHCQGGMWGTIKLATATNGTAGSPTGGATPASSGSPTGGDTGKGGKGGNGGNASPSGTTGTEASGTAKPASSASKGEISGALIIGSGLLMYIAGHLL</sequence>
<keyword evidence="2" id="KW-0186">Copper</keyword>
<evidence type="ECO:0000256" key="2">
    <source>
        <dbReference type="ARBA" id="ARBA00023008"/>
    </source>
</evidence>
<dbReference type="OrthoDB" id="2432321at2759"/>
<feature type="compositionally biased region" description="Low complexity" evidence="3">
    <location>
        <begin position="134"/>
        <end position="149"/>
    </location>
</feature>
<evidence type="ECO:0000259" key="4">
    <source>
        <dbReference type="Pfam" id="PF00127"/>
    </source>
</evidence>
<proteinExistence type="predicted"/>
<dbReference type="Pfam" id="PF00127">
    <property type="entry name" value="Copper-bind"/>
    <property type="match status" value="1"/>
</dbReference>
<protein>
    <submittedName>
        <fullName evidence="5">19712_t:CDS:1</fullName>
    </submittedName>
</protein>
<dbReference type="InterPro" id="IPR000923">
    <property type="entry name" value="BlueCu_1"/>
</dbReference>
<reference evidence="5" key="1">
    <citation type="submission" date="2021-06" db="EMBL/GenBank/DDBJ databases">
        <authorList>
            <person name="Kallberg Y."/>
            <person name="Tangrot J."/>
            <person name="Rosling A."/>
        </authorList>
    </citation>
    <scope>NUCLEOTIDE SEQUENCE</scope>
    <source>
        <strain evidence="5">MA453B</strain>
    </source>
</reference>
<dbReference type="InterPro" id="IPR008972">
    <property type="entry name" value="Cupredoxin"/>
</dbReference>
<feature type="compositionally biased region" description="Gly residues" evidence="3">
    <location>
        <begin position="118"/>
        <end position="133"/>
    </location>
</feature>
<evidence type="ECO:0000313" key="6">
    <source>
        <dbReference type="Proteomes" id="UP000789405"/>
    </source>
</evidence>
<dbReference type="GO" id="GO:0009055">
    <property type="term" value="F:electron transfer activity"/>
    <property type="evidence" value="ECO:0007669"/>
    <property type="project" value="InterPro"/>
</dbReference>